<dbReference type="EMBL" id="DWUV01000164">
    <property type="protein sequence ID" value="HJD34601.1"/>
    <property type="molecule type" value="Genomic_DNA"/>
</dbReference>
<evidence type="ECO:0000256" key="1">
    <source>
        <dbReference type="SAM" id="Phobius"/>
    </source>
</evidence>
<dbReference type="AlphaFoldDB" id="A0A9D2U1K0"/>
<reference evidence="2" key="1">
    <citation type="journal article" date="2021" name="PeerJ">
        <title>Extensive microbial diversity within the chicken gut microbiome revealed by metagenomics and culture.</title>
        <authorList>
            <person name="Gilroy R."/>
            <person name="Ravi A."/>
            <person name="Getino M."/>
            <person name="Pursley I."/>
            <person name="Horton D.L."/>
            <person name="Alikhan N.F."/>
            <person name="Baker D."/>
            <person name="Gharbi K."/>
            <person name="Hall N."/>
            <person name="Watson M."/>
            <person name="Adriaenssens E.M."/>
            <person name="Foster-Nyarko E."/>
            <person name="Jarju S."/>
            <person name="Secka A."/>
            <person name="Antonio M."/>
            <person name="Oren A."/>
            <person name="Chaudhuri R.R."/>
            <person name="La Ragione R."/>
            <person name="Hildebrand F."/>
            <person name="Pallen M.J."/>
        </authorList>
    </citation>
    <scope>NUCLEOTIDE SEQUENCE</scope>
    <source>
        <strain evidence="2">ChiGjej3B3-11674</strain>
    </source>
</reference>
<name>A0A9D2U1K0_9FIRM</name>
<dbReference type="InterPro" id="IPR010718">
    <property type="entry name" value="DUF1294"/>
</dbReference>
<feature type="transmembrane region" description="Helical" evidence="1">
    <location>
        <begin position="36"/>
        <end position="57"/>
    </location>
</feature>
<protein>
    <submittedName>
        <fullName evidence="2">DUF1294 domain-containing protein</fullName>
    </submittedName>
</protein>
<gene>
    <name evidence="2" type="ORF">H9911_08690</name>
</gene>
<reference evidence="2" key="2">
    <citation type="submission" date="2021-04" db="EMBL/GenBank/DDBJ databases">
        <authorList>
            <person name="Gilroy R."/>
        </authorList>
    </citation>
    <scope>NUCLEOTIDE SEQUENCE</scope>
    <source>
        <strain evidence="2">ChiGjej3B3-11674</strain>
    </source>
</reference>
<accession>A0A9D2U1K0</accession>
<sequence length="91" mass="9908">MSWLAGYLAVINFVTWVAYGLDKGRAKKGKWRISERNLLILTAAGGSVGALAGMLMFRHKTKKAKFVIGVPVLLVVHCVLVAMAAQGFMKM</sequence>
<evidence type="ECO:0000313" key="2">
    <source>
        <dbReference type="EMBL" id="HJD34601.1"/>
    </source>
</evidence>
<keyword evidence="1" id="KW-0812">Transmembrane</keyword>
<proteinExistence type="predicted"/>
<organism evidence="2 3">
    <name type="scientific">Candidatus Mediterraneibacter tabaqchaliae</name>
    <dbReference type="NCBI Taxonomy" id="2838689"/>
    <lineage>
        <taxon>Bacteria</taxon>
        <taxon>Bacillati</taxon>
        <taxon>Bacillota</taxon>
        <taxon>Clostridia</taxon>
        <taxon>Lachnospirales</taxon>
        <taxon>Lachnospiraceae</taxon>
        <taxon>Mediterraneibacter</taxon>
    </lineage>
</organism>
<dbReference type="Proteomes" id="UP000823897">
    <property type="component" value="Unassembled WGS sequence"/>
</dbReference>
<dbReference type="Pfam" id="PF06961">
    <property type="entry name" value="DUF1294"/>
    <property type="match status" value="1"/>
</dbReference>
<feature type="transmembrane region" description="Helical" evidence="1">
    <location>
        <begin position="66"/>
        <end position="89"/>
    </location>
</feature>
<keyword evidence="1" id="KW-0472">Membrane</keyword>
<comment type="caution">
    <text evidence="2">The sequence shown here is derived from an EMBL/GenBank/DDBJ whole genome shotgun (WGS) entry which is preliminary data.</text>
</comment>
<keyword evidence="1" id="KW-1133">Transmembrane helix</keyword>
<evidence type="ECO:0000313" key="3">
    <source>
        <dbReference type="Proteomes" id="UP000823897"/>
    </source>
</evidence>